<dbReference type="SUPFAM" id="SSF53448">
    <property type="entry name" value="Nucleotide-diphospho-sugar transferases"/>
    <property type="match status" value="1"/>
</dbReference>
<dbReference type="AlphaFoldDB" id="A0A238VS03"/>
<dbReference type="RefSeq" id="WP_089377188.1">
    <property type="nucleotide sequence ID" value="NZ_FZNX01000001.1"/>
</dbReference>
<dbReference type="InterPro" id="IPR029044">
    <property type="entry name" value="Nucleotide-diphossugar_trans"/>
</dbReference>
<organism evidence="1 2">
    <name type="scientific">Lutibacter flavus</name>
    <dbReference type="NCBI Taxonomy" id="691689"/>
    <lineage>
        <taxon>Bacteria</taxon>
        <taxon>Pseudomonadati</taxon>
        <taxon>Bacteroidota</taxon>
        <taxon>Flavobacteriia</taxon>
        <taxon>Flavobacteriales</taxon>
        <taxon>Flavobacteriaceae</taxon>
        <taxon>Lutibacter</taxon>
    </lineage>
</organism>
<sequence>MRTIPNPEKFKNSKIQNNFHRIVIPVYIPDSDVTYFSNLFEIFKVSIQSLLKTTDASETVITIINNNCKKEVSDYIDCLLLEAKIDKHVKLATNYGKVYTILSEAKGCYEPYITIADADVFYFNNWEDEVFKVFNNFTNIGVVSPVPSPHLVDYHNSSYIIKNLFKLKKGNIINSKSFALFKQGISNNPNFFKKKNYDCLDLHYYLEKNNVKSCLGATHFIATYNSRIFKDLPLNKPKYTFKMGDEGVFIDKFIDKFGYGRLSTNNAFAYHLGHSIPKWCESYEFLKIERKNLKPNSRTYNLNRQSIILRYFYSGMYKILKKMKWLKIF</sequence>
<dbReference type="Gene3D" id="3.90.550.10">
    <property type="entry name" value="Spore Coat Polysaccharide Biosynthesis Protein SpsA, Chain A"/>
    <property type="match status" value="1"/>
</dbReference>
<accession>A0A238VS03</accession>
<keyword evidence="2" id="KW-1185">Reference proteome</keyword>
<dbReference type="EMBL" id="FZNX01000001">
    <property type="protein sequence ID" value="SNR36583.1"/>
    <property type="molecule type" value="Genomic_DNA"/>
</dbReference>
<gene>
    <name evidence="1" type="ORF">SAMN04488111_0888</name>
</gene>
<reference evidence="2" key="1">
    <citation type="submission" date="2017-06" db="EMBL/GenBank/DDBJ databases">
        <authorList>
            <person name="Varghese N."/>
            <person name="Submissions S."/>
        </authorList>
    </citation>
    <scope>NUCLEOTIDE SEQUENCE [LARGE SCALE GENOMIC DNA]</scope>
    <source>
        <strain evidence="2">DSM 27993</strain>
    </source>
</reference>
<evidence type="ECO:0008006" key="3">
    <source>
        <dbReference type="Google" id="ProtNLM"/>
    </source>
</evidence>
<name>A0A238VS03_9FLAO</name>
<dbReference type="Proteomes" id="UP000198412">
    <property type="component" value="Unassembled WGS sequence"/>
</dbReference>
<proteinExistence type="predicted"/>
<evidence type="ECO:0000313" key="1">
    <source>
        <dbReference type="EMBL" id="SNR36583.1"/>
    </source>
</evidence>
<protein>
    <recommendedName>
        <fullName evidence="3">Glycosyl transferase family 2</fullName>
    </recommendedName>
</protein>
<dbReference type="OrthoDB" id="1116632at2"/>
<dbReference type="CDD" id="cd00761">
    <property type="entry name" value="Glyco_tranf_GTA_type"/>
    <property type="match status" value="1"/>
</dbReference>
<evidence type="ECO:0000313" key="2">
    <source>
        <dbReference type="Proteomes" id="UP000198412"/>
    </source>
</evidence>